<protein>
    <submittedName>
        <fullName evidence="2">Uncharacterized protein</fullName>
    </submittedName>
</protein>
<comment type="caution">
    <text evidence="2">The sequence shown here is derived from an EMBL/GenBank/DDBJ whole genome shotgun (WGS) entry which is preliminary data.</text>
</comment>
<evidence type="ECO:0000256" key="1">
    <source>
        <dbReference type="SAM" id="MobiDB-lite"/>
    </source>
</evidence>
<feature type="compositionally biased region" description="Polar residues" evidence="1">
    <location>
        <begin position="128"/>
        <end position="143"/>
    </location>
</feature>
<keyword evidence="3" id="KW-1185">Reference proteome</keyword>
<proteinExistence type="predicted"/>
<organism evidence="2 3">
    <name type="scientific">Taphrina deformans (strain PYCC 5710 / ATCC 11124 / CBS 356.35 / IMI 108563 / JCM 9778 / NBRC 8474)</name>
    <name type="common">Peach leaf curl fungus</name>
    <name type="synonym">Lalaria deformans</name>
    <dbReference type="NCBI Taxonomy" id="1097556"/>
    <lineage>
        <taxon>Eukaryota</taxon>
        <taxon>Fungi</taxon>
        <taxon>Dikarya</taxon>
        <taxon>Ascomycota</taxon>
        <taxon>Taphrinomycotina</taxon>
        <taxon>Taphrinomycetes</taxon>
        <taxon>Taphrinales</taxon>
        <taxon>Taphrinaceae</taxon>
        <taxon>Taphrina</taxon>
    </lineage>
</organism>
<dbReference type="AlphaFoldDB" id="S0BE64"/>
<dbReference type="Proteomes" id="UP000013776">
    <property type="component" value="Unassembled WGS sequence"/>
</dbReference>
<gene>
    <name evidence="2" type="ORF">TAPDE_005451</name>
</gene>
<sequence length="353" mass="40085">MPQKYWITVPGSQWTAKETEMLNVQNVVRPWQELLRPAFRHADAQDPVLITLLQPITIDVREMDDQSINEIDSNANNVLLRQYYIHVVDLISVEVPDELQDIANDLPSPAEVVHKRTKLDRSAKADNRPSTAQSDASIPRSTSANSINSIDSILQATLASKTERAFHSLLTYVVEVMRVARDRKPSVLIVVPDHLAVKIKLSKQHPGCTVINNGSVVIRKSENPVINIECKSRDGSTGRDIYEKLFAQEFAEVLAMMLQRDGKMLRYSNRSDPFRVVYSLSAHHRRVYLTRVEFPPEYLRAINDGNLQSEAVIVERSDKSYRLDNAGELRELVTMIYLLFVQMEHDVATNVLA</sequence>
<evidence type="ECO:0000313" key="3">
    <source>
        <dbReference type="Proteomes" id="UP000013776"/>
    </source>
</evidence>
<dbReference type="EMBL" id="CAHR02000338">
    <property type="protein sequence ID" value="CCG84894.1"/>
    <property type="molecule type" value="Genomic_DNA"/>
</dbReference>
<name>S0BE64_TAPDE</name>
<reference evidence="2 3" key="1">
    <citation type="journal article" date="2013" name="MBio">
        <title>Genome sequencing of the plant pathogen Taphrina deformans, the causal agent of peach leaf curl.</title>
        <authorList>
            <person name="Cisse O.H."/>
            <person name="Almeida J.M.G.C.F."/>
            <person name="Fonseca A."/>
            <person name="Kumar A.A."/>
            <person name="Salojaervi J."/>
            <person name="Overmyer K."/>
            <person name="Hauser P.M."/>
            <person name="Pagni M."/>
        </authorList>
    </citation>
    <scope>NUCLEOTIDE SEQUENCE [LARGE SCALE GENOMIC DNA]</scope>
    <source>
        <strain evidence="3">PYCC 5710 / ATCC 11124 / CBS 356.35 / IMI 108563 / JCM 9778 / NBRC 8474</strain>
    </source>
</reference>
<accession>S0BE64</accession>
<feature type="region of interest" description="Disordered" evidence="1">
    <location>
        <begin position="113"/>
        <end position="143"/>
    </location>
</feature>
<evidence type="ECO:0000313" key="2">
    <source>
        <dbReference type="EMBL" id="CCG84894.1"/>
    </source>
</evidence>